<evidence type="ECO:0000256" key="1">
    <source>
        <dbReference type="SAM" id="MobiDB-lite"/>
    </source>
</evidence>
<dbReference type="InterPro" id="IPR036366">
    <property type="entry name" value="PGBDSf"/>
</dbReference>
<proteinExistence type="predicted"/>
<dbReference type="InterPro" id="IPR024079">
    <property type="entry name" value="MetalloPept_cat_dom_sf"/>
</dbReference>
<dbReference type="Gene3D" id="3.40.390.10">
    <property type="entry name" value="Collagenase (Catalytic Domain)"/>
    <property type="match status" value="1"/>
</dbReference>
<dbReference type="SUPFAM" id="SSF47090">
    <property type="entry name" value="PGBD-like"/>
    <property type="match status" value="2"/>
</dbReference>
<feature type="region of interest" description="Disordered" evidence="1">
    <location>
        <begin position="194"/>
        <end position="221"/>
    </location>
</feature>
<dbReference type="Proteomes" id="UP000230706">
    <property type="component" value="Unassembled WGS sequence"/>
</dbReference>
<evidence type="ECO:0000259" key="2">
    <source>
        <dbReference type="Pfam" id="PF01471"/>
    </source>
</evidence>
<evidence type="ECO:0000313" key="4">
    <source>
        <dbReference type="Proteomes" id="UP000230706"/>
    </source>
</evidence>
<dbReference type="Pfam" id="PF01471">
    <property type="entry name" value="PG_binding_1"/>
    <property type="match status" value="2"/>
</dbReference>
<protein>
    <recommendedName>
        <fullName evidence="2">Peptidoglycan binding-like domain-containing protein</fullName>
    </recommendedName>
</protein>
<accession>A0A2H0UJC9</accession>
<feature type="region of interest" description="Disordered" evidence="1">
    <location>
        <begin position="124"/>
        <end position="160"/>
    </location>
</feature>
<name>A0A2H0UJC9_9BACT</name>
<dbReference type="InterPro" id="IPR036365">
    <property type="entry name" value="PGBD-like_sf"/>
</dbReference>
<dbReference type="SUPFAM" id="SSF55486">
    <property type="entry name" value="Metalloproteases ('zincins'), catalytic domain"/>
    <property type="match status" value="1"/>
</dbReference>
<comment type="caution">
    <text evidence="3">The sequence shown here is derived from an EMBL/GenBank/DDBJ whole genome shotgun (WGS) entry which is preliminary data.</text>
</comment>
<feature type="compositionally biased region" description="Low complexity" evidence="1">
    <location>
        <begin position="130"/>
        <end position="160"/>
    </location>
</feature>
<dbReference type="EMBL" id="PFBF01000008">
    <property type="protein sequence ID" value="PIR86504.1"/>
    <property type="molecule type" value="Genomic_DNA"/>
</dbReference>
<sequence length="638" mass="68125">MLLKRRFVVMAIVVSFAAVFFVQDLNAQTRLSRNLSLGSSGDDVSALQQYLQHTGDYTGEITGNYDEVTQDAVQKWQCAQNIVCSGTPSTTGYGNLGPRTRATLIAVTTGGDVDEIYAELTKETIPPPSTSAQSSTSSPVPATSSLSTQSTVAPSSSNSSNTGDISLGAFVELLIALDVISADKVQVARDFAKDQGQNASTQIANNTPPAPSNIDSNTSVSSTASGVASRVLLLGMRGQDVIEVQLFLKKTGDYTYPEITGYFGRVTEDAVKQYQRRTGIVSSGTPATTGYGAVGPKTLSFIEQGIGTDGNTTSTIGVTDAEVNSTEISSGLTAEQQKAEEEAKASRVAQDKSLAQRQGEYAQSYYQSGYYSQSSYYGQAYYQSYYQGGYIAQAAYATFDDTPTSEVVHEADGTLVLPTYVHLVKSGFNTVNSTYSASTVNTIFNALTGVNEHYWKQGKIRWDLKGVQTHTVTNGADETYNQAYQNNDATTARTAIPGLASEATLQDGFNIFIVRDFSAFSENGIYYSSGSVGSGITFSDGVVFVSEINNAVHADADINESLEYISYLISHELGHALGLGHVSGTTNMMVASGSAFFTDEFGKKISIDPLDRNILTQSQINEARVQAETGQRGVPPSN</sequence>
<dbReference type="Gene3D" id="1.10.101.10">
    <property type="entry name" value="PGBD-like superfamily/PGBD"/>
    <property type="match status" value="2"/>
</dbReference>
<dbReference type="InterPro" id="IPR002477">
    <property type="entry name" value="Peptidoglycan-bd-like"/>
</dbReference>
<reference evidence="4" key="1">
    <citation type="submission" date="2017-09" db="EMBL/GenBank/DDBJ databases">
        <title>Depth-based differentiation of microbial function through sediment-hosted aquifers and enrichment of novel symbionts in the deep terrestrial subsurface.</title>
        <authorList>
            <person name="Probst A.J."/>
            <person name="Ladd B."/>
            <person name="Jarett J.K."/>
            <person name="Geller-Mcgrath D.E."/>
            <person name="Sieber C.M.K."/>
            <person name="Emerson J.B."/>
            <person name="Anantharaman K."/>
            <person name="Thomas B.C."/>
            <person name="Malmstrom R."/>
            <person name="Stieglmeier M."/>
            <person name="Klingl A."/>
            <person name="Woyke T."/>
            <person name="Ryan C.M."/>
            <person name="Banfield J.F."/>
        </authorList>
    </citation>
    <scope>NUCLEOTIDE SEQUENCE [LARGE SCALE GENOMIC DNA]</scope>
</reference>
<feature type="domain" description="Peptidoglycan binding-like" evidence="2">
    <location>
        <begin position="237"/>
        <end position="284"/>
    </location>
</feature>
<dbReference type="AlphaFoldDB" id="A0A2H0UJC9"/>
<feature type="domain" description="Peptidoglycan binding-like" evidence="2">
    <location>
        <begin position="40"/>
        <end position="85"/>
    </location>
</feature>
<dbReference type="GO" id="GO:0008237">
    <property type="term" value="F:metallopeptidase activity"/>
    <property type="evidence" value="ECO:0007669"/>
    <property type="project" value="InterPro"/>
</dbReference>
<feature type="compositionally biased region" description="Polar residues" evidence="1">
    <location>
        <begin position="195"/>
        <end position="207"/>
    </location>
</feature>
<evidence type="ECO:0000313" key="3">
    <source>
        <dbReference type="EMBL" id="PIR86504.1"/>
    </source>
</evidence>
<organism evidence="3 4">
    <name type="scientific">Candidatus Kaiserbacteria bacterium CG10_big_fil_rev_8_21_14_0_10_43_70</name>
    <dbReference type="NCBI Taxonomy" id="1974605"/>
    <lineage>
        <taxon>Bacteria</taxon>
        <taxon>Candidatus Kaiseribacteriota</taxon>
    </lineage>
</organism>
<gene>
    <name evidence="3" type="ORF">COU13_00555</name>
</gene>